<name>A0ACB9JL54_9ASTR</name>
<reference evidence="1 2" key="2">
    <citation type="journal article" date="2022" name="Mol. Ecol. Resour.">
        <title>The genomes of chicory, endive, great burdock and yacon provide insights into Asteraceae paleo-polyploidization history and plant inulin production.</title>
        <authorList>
            <person name="Fan W."/>
            <person name="Wang S."/>
            <person name="Wang H."/>
            <person name="Wang A."/>
            <person name="Jiang F."/>
            <person name="Liu H."/>
            <person name="Zhao H."/>
            <person name="Xu D."/>
            <person name="Zhang Y."/>
        </authorList>
    </citation>
    <scope>NUCLEOTIDE SEQUENCE [LARGE SCALE GENOMIC DNA]</scope>
    <source>
        <strain evidence="2">cv. Yunnan</strain>
        <tissue evidence="1">Leaves</tissue>
    </source>
</reference>
<comment type="caution">
    <text evidence="1">The sequence shown here is derived from an EMBL/GenBank/DDBJ whole genome shotgun (WGS) entry which is preliminary data.</text>
</comment>
<accession>A0ACB9JL54</accession>
<evidence type="ECO:0000313" key="2">
    <source>
        <dbReference type="Proteomes" id="UP001056120"/>
    </source>
</evidence>
<sequence length="97" mass="10399">MKSARCGSIWPMTFGIVDGIKLLQKSAPKPMQTPQGYASAASYGSPSLMYIGLPPYGSSLLNESTVPPYDVVTVAMALFYSAYVSHEITRETAATCQ</sequence>
<dbReference type="EMBL" id="CM042020">
    <property type="protein sequence ID" value="KAI3820877.1"/>
    <property type="molecule type" value="Genomic_DNA"/>
</dbReference>
<evidence type="ECO:0000313" key="1">
    <source>
        <dbReference type="EMBL" id="KAI3820877.1"/>
    </source>
</evidence>
<organism evidence="1 2">
    <name type="scientific">Smallanthus sonchifolius</name>
    <dbReference type="NCBI Taxonomy" id="185202"/>
    <lineage>
        <taxon>Eukaryota</taxon>
        <taxon>Viridiplantae</taxon>
        <taxon>Streptophyta</taxon>
        <taxon>Embryophyta</taxon>
        <taxon>Tracheophyta</taxon>
        <taxon>Spermatophyta</taxon>
        <taxon>Magnoliopsida</taxon>
        <taxon>eudicotyledons</taxon>
        <taxon>Gunneridae</taxon>
        <taxon>Pentapetalae</taxon>
        <taxon>asterids</taxon>
        <taxon>campanulids</taxon>
        <taxon>Asterales</taxon>
        <taxon>Asteraceae</taxon>
        <taxon>Asteroideae</taxon>
        <taxon>Heliantheae alliance</taxon>
        <taxon>Millerieae</taxon>
        <taxon>Smallanthus</taxon>
    </lineage>
</organism>
<proteinExistence type="predicted"/>
<protein>
    <submittedName>
        <fullName evidence="1">Uncharacterized protein</fullName>
    </submittedName>
</protein>
<dbReference type="Proteomes" id="UP001056120">
    <property type="component" value="Linkage Group LG03"/>
</dbReference>
<gene>
    <name evidence="1" type="ORF">L1987_08427</name>
</gene>
<keyword evidence="2" id="KW-1185">Reference proteome</keyword>
<reference evidence="2" key="1">
    <citation type="journal article" date="2022" name="Mol. Ecol. Resour.">
        <title>The genomes of chicory, endive, great burdock and yacon provide insights into Asteraceae palaeo-polyploidization history and plant inulin production.</title>
        <authorList>
            <person name="Fan W."/>
            <person name="Wang S."/>
            <person name="Wang H."/>
            <person name="Wang A."/>
            <person name="Jiang F."/>
            <person name="Liu H."/>
            <person name="Zhao H."/>
            <person name="Xu D."/>
            <person name="Zhang Y."/>
        </authorList>
    </citation>
    <scope>NUCLEOTIDE SEQUENCE [LARGE SCALE GENOMIC DNA]</scope>
    <source>
        <strain evidence="2">cv. Yunnan</strain>
    </source>
</reference>